<evidence type="ECO:0000313" key="2">
    <source>
        <dbReference type="EMBL" id="KIY63027.1"/>
    </source>
</evidence>
<dbReference type="EMBL" id="KN880727">
    <property type="protein sequence ID" value="KIY63027.1"/>
    <property type="molecule type" value="Genomic_DNA"/>
</dbReference>
<gene>
    <name evidence="2" type="ORF">CYLTODRAFT_494226</name>
</gene>
<evidence type="ECO:0000259" key="1">
    <source>
        <dbReference type="PROSITE" id="PS50181"/>
    </source>
</evidence>
<sequence length="454" mass="51374">MMHVVHAFPPSLGPCPVYCTSDLEDECPAEPTSKYSRQMLFHELQRTTAPLQDLPCPIRELPTEILTVIFKYACRDTSVHSLDSRVGAWILAKICRQWRNIMLNCSDFWNEVNVLITNRVGHWSETHDATVLRECLRRSAGQPLDVRFLFSYRRQPRAEEIPAMQHLLDIVVADSRRWRSLRMDLNGRLRLSDWVFKSLASIRDNIPLLERIDFGTCRDLANLDAALLAAPSLKAIDTAVPLTRSRLPWAQLTHYVDANPDVVVDYSWIYQNAPNLIQCEIDAATAQPGASCPVTLEDLRHLEVGASKALEGLKAPFLESLSTPYTDIYLPVFLSHASCIRHLTLRGPLSGQQFSHIAPRLANLRTLTVRDLDIDDYFIEELSRPDSMPTLKSLDVECAETLYSSTSDLLDALEARSNRGTLRMAVIALCDDAPAEEKSRLASLRKRDICVEYF</sequence>
<dbReference type="Gene3D" id="3.80.10.10">
    <property type="entry name" value="Ribonuclease Inhibitor"/>
    <property type="match status" value="1"/>
</dbReference>
<dbReference type="SUPFAM" id="SSF52047">
    <property type="entry name" value="RNI-like"/>
    <property type="match status" value="1"/>
</dbReference>
<evidence type="ECO:0000313" key="3">
    <source>
        <dbReference type="Proteomes" id="UP000054007"/>
    </source>
</evidence>
<feature type="domain" description="F-box" evidence="1">
    <location>
        <begin position="55"/>
        <end position="112"/>
    </location>
</feature>
<organism evidence="2 3">
    <name type="scientific">Cylindrobasidium torrendii FP15055 ss-10</name>
    <dbReference type="NCBI Taxonomy" id="1314674"/>
    <lineage>
        <taxon>Eukaryota</taxon>
        <taxon>Fungi</taxon>
        <taxon>Dikarya</taxon>
        <taxon>Basidiomycota</taxon>
        <taxon>Agaricomycotina</taxon>
        <taxon>Agaricomycetes</taxon>
        <taxon>Agaricomycetidae</taxon>
        <taxon>Agaricales</taxon>
        <taxon>Marasmiineae</taxon>
        <taxon>Physalacriaceae</taxon>
        <taxon>Cylindrobasidium</taxon>
    </lineage>
</organism>
<dbReference type="PROSITE" id="PS50181">
    <property type="entry name" value="FBOX"/>
    <property type="match status" value="1"/>
</dbReference>
<dbReference type="OrthoDB" id="2926061at2759"/>
<dbReference type="InterPro" id="IPR032675">
    <property type="entry name" value="LRR_dom_sf"/>
</dbReference>
<accession>A0A0D7AXR8</accession>
<reference evidence="2 3" key="1">
    <citation type="journal article" date="2015" name="Fungal Genet. Biol.">
        <title>Evolution of novel wood decay mechanisms in Agaricales revealed by the genome sequences of Fistulina hepatica and Cylindrobasidium torrendii.</title>
        <authorList>
            <person name="Floudas D."/>
            <person name="Held B.W."/>
            <person name="Riley R."/>
            <person name="Nagy L.G."/>
            <person name="Koehler G."/>
            <person name="Ransdell A.S."/>
            <person name="Younus H."/>
            <person name="Chow J."/>
            <person name="Chiniquy J."/>
            <person name="Lipzen A."/>
            <person name="Tritt A."/>
            <person name="Sun H."/>
            <person name="Haridas S."/>
            <person name="LaButti K."/>
            <person name="Ohm R.A."/>
            <person name="Kues U."/>
            <person name="Blanchette R.A."/>
            <person name="Grigoriev I.V."/>
            <person name="Minto R.E."/>
            <person name="Hibbett D.S."/>
        </authorList>
    </citation>
    <scope>NUCLEOTIDE SEQUENCE [LARGE SCALE GENOMIC DNA]</scope>
    <source>
        <strain evidence="2 3">FP15055 ss-10</strain>
    </source>
</reference>
<dbReference type="InterPro" id="IPR001810">
    <property type="entry name" value="F-box_dom"/>
</dbReference>
<protein>
    <recommendedName>
        <fullName evidence="1">F-box domain-containing protein</fullName>
    </recommendedName>
</protein>
<keyword evidence="3" id="KW-1185">Reference proteome</keyword>
<proteinExistence type="predicted"/>
<dbReference type="Proteomes" id="UP000054007">
    <property type="component" value="Unassembled WGS sequence"/>
</dbReference>
<name>A0A0D7AXR8_9AGAR</name>
<dbReference type="AlphaFoldDB" id="A0A0D7AXR8"/>